<dbReference type="EMBL" id="WUBL01000129">
    <property type="protein sequence ID" value="KAF2964995.1"/>
    <property type="molecule type" value="Genomic_DNA"/>
</dbReference>
<organism evidence="6 7">
    <name type="scientific">Xylaria multiplex</name>
    <dbReference type="NCBI Taxonomy" id="323545"/>
    <lineage>
        <taxon>Eukaryota</taxon>
        <taxon>Fungi</taxon>
        <taxon>Dikarya</taxon>
        <taxon>Ascomycota</taxon>
        <taxon>Pezizomycotina</taxon>
        <taxon>Sordariomycetes</taxon>
        <taxon>Xylariomycetidae</taxon>
        <taxon>Xylariales</taxon>
        <taxon>Xylariaceae</taxon>
        <taxon>Xylaria</taxon>
    </lineage>
</organism>
<comment type="subcellular location">
    <subcellularLocation>
        <location evidence="1">Cell membrane</location>
        <topology evidence="1">Multi-pass membrane protein</topology>
    </subcellularLocation>
</comment>
<dbReference type="InParanoid" id="A0A7C8MPV9"/>
<dbReference type="InterPro" id="IPR045863">
    <property type="entry name" value="CorA_TM1_TM2"/>
</dbReference>
<evidence type="ECO:0000313" key="6">
    <source>
        <dbReference type="EMBL" id="KAF2964995.1"/>
    </source>
</evidence>
<name>A0A7C8MPV9_9PEZI</name>
<dbReference type="PANTHER" id="PTHR46494:SF1">
    <property type="entry name" value="CORA FAMILY METAL ION TRANSPORTER (EUROFUNG)"/>
    <property type="match status" value="1"/>
</dbReference>
<gene>
    <name evidence="6" type="ORF">GQX73_g8565</name>
</gene>
<keyword evidence="2 5" id="KW-0812">Transmembrane</keyword>
<dbReference type="Gene3D" id="1.20.58.340">
    <property type="entry name" value="Magnesium transport protein CorA, transmembrane region"/>
    <property type="match status" value="1"/>
</dbReference>
<dbReference type="GO" id="GO:0000287">
    <property type="term" value="F:magnesium ion binding"/>
    <property type="evidence" value="ECO:0007669"/>
    <property type="project" value="TreeGrafter"/>
</dbReference>
<keyword evidence="4 5" id="KW-0472">Membrane</keyword>
<sequence>MGPLRRKNGTQPDPWWRPELRANNYEFGEAHDDEATYLGLAKQWAVDGKTLDHYPYLSQVKRLSEAGWTHLRLLVDFMSIGTVPQRWKDLDTNLLLSPKEVSDRQAEREERIERTNVSVLDYYATEVKRVKLTSAQALRDSLGNQTENNSPKFRLYVVEDLSRDVIEILGQKFGIEPDFFRAHIVDYAWYNVRDRWRNPSMLDIVSRHQNWMQLRYVTARYFDVEKEHRRKDSREAFKEAGKEAANFNILRRPDDDLSNNAPQALIPIQILLHLICSEWVTMSDYIKTRMNQLDWEITKPEFFGLGKEGVDNMLEKLHMWRRLVPLYREMVSETIRHIEQFSCRIETLAATLESGPTKGAQEPTTNPALAGTPVSGQAHRSLIGLYDPDFKLIKEQLEEYQTRIDQLTSVVTAVISIENSRRSLEDNRNIGRLTLLATIFIPLSLVAGILSMQSDVSDISSDTFKVYFATSVPLAIVIAAFTLTLSLSGSENRKKLMGIKRAMSNLQGR</sequence>
<comment type="caution">
    <text evidence="6">The sequence shown here is derived from an EMBL/GenBank/DDBJ whole genome shotgun (WGS) entry which is preliminary data.</text>
</comment>
<feature type="transmembrane region" description="Helical" evidence="5">
    <location>
        <begin position="464"/>
        <end position="487"/>
    </location>
</feature>
<protein>
    <submittedName>
        <fullName evidence="6">Uncharacterized protein</fullName>
    </submittedName>
</protein>
<dbReference type="GO" id="GO:0015087">
    <property type="term" value="F:cobalt ion transmembrane transporter activity"/>
    <property type="evidence" value="ECO:0007669"/>
    <property type="project" value="TreeGrafter"/>
</dbReference>
<dbReference type="Proteomes" id="UP000481858">
    <property type="component" value="Unassembled WGS sequence"/>
</dbReference>
<dbReference type="GO" id="GO:0050897">
    <property type="term" value="F:cobalt ion binding"/>
    <property type="evidence" value="ECO:0007669"/>
    <property type="project" value="TreeGrafter"/>
</dbReference>
<evidence type="ECO:0000256" key="2">
    <source>
        <dbReference type="ARBA" id="ARBA00022692"/>
    </source>
</evidence>
<evidence type="ECO:0000256" key="5">
    <source>
        <dbReference type="SAM" id="Phobius"/>
    </source>
</evidence>
<reference evidence="6 7" key="1">
    <citation type="submission" date="2019-12" db="EMBL/GenBank/DDBJ databases">
        <title>Draft genome sequence of the ascomycete Xylaria multiplex DSM 110363.</title>
        <authorList>
            <person name="Buettner E."/>
            <person name="Kellner H."/>
        </authorList>
    </citation>
    <scope>NUCLEOTIDE SEQUENCE [LARGE SCALE GENOMIC DNA]</scope>
    <source>
        <strain evidence="6 7">DSM 110363</strain>
    </source>
</reference>
<dbReference type="PANTHER" id="PTHR46494">
    <property type="entry name" value="CORA FAMILY METAL ION TRANSPORTER (EUROFUNG)"/>
    <property type="match status" value="1"/>
</dbReference>
<dbReference type="GO" id="GO:0015095">
    <property type="term" value="F:magnesium ion transmembrane transporter activity"/>
    <property type="evidence" value="ECO:0007669"/>
    <property type="project" value="TreeGrafter"/>
</dbReference>
<dbReference type="AlphaFoldDB" id="A0A7C8MPV9"/>
<evidence type="ECO:0000256" key="3">
    <source>
        <dbReference type="ARBA" id="ARBA00022989"/>
    </source>
</evidence>
<keyword evidence="7" id="KW-1185">Reference proteome</keyword>
<keyword evidence="3 5" id="KW-1133">Transmembrane helix</keyword>
<proteinExistence type="predicted"/>
<feature type="transmembrane region" description="Helical" evidence="5">
    <location>
        <begin position="430"/>
        <end position="452"/>
    </location>
</feature>
<accession>A0A7C8MPV9</accession>
<dbReference type="Pfam" id="PF01544">
    <property type="entry name" value="CorA"/>
    <property type="match status" value="1"/>
</dbReference>
<evidence type="ECO:0000256" key="4">
    <source>
        <dbReference type="ARBA" id="ARBA00023136"/>
    </source>
</evidence>
<dbReference type="OrthoDB" id="3231000at2759"/>
<dbReference type="InterPro" id="IPR002523">
    <property type="entry name" value="MgTranspt_CorA/ZnTranspt_ZntB"/>
</dbReference>
<evidence type="ECO:0000313" key="7">
    <source>
        <dbReference type="Proteomes" id="UP000481858"/>
    </source>
</evidence>
<dbReference type="GO" id="GO:0005886">
    <property type="term" value="C:plasma membrane"/>
    <property type="evidence" value="ECO:0007669"/>
    <property type="project" value="UniProtKB-SubCell"/>
</dbReference>
<evidence type="ECO:0000256" key="1">
    <source>
        <dbReference type="ARBA" id="ARBA00004651"/>
    </source>
</evidence>
<dbReference type="SUPFAM" id="SSF144083">
    <property type="entry name" value="Magnesium transport protein CorA, transmembrane region"/>
    <property type="match status" value="1"/>
</dbReference>